<evidence type="ECO:0000313" key="2">
    <source>
        <dbReference type="Proteomes" id="UP000324800"/>
    </source>
</evidence>
<proteinExistence type="predicted"/>
<reference evidence="1 2" key="1">
    <citation type="submission" date="2019-03" db="EMBL/GenBank/DDBJ databases">
        <title>Single cell metagenomics reveals metabolic interactions within the superorganism composed of flagellate Streblomastix strix and complex community of Bacteroidetes bacteria on its surface.</title>
        <authorList>
            <person name="Treitli S.C."/>
            <person name="Kolisko M."/>
            <person name="Husnik F."/>
            <person name="Keeling P."/>
            <person name="Hampl V."/>
        </authorList>
    </citation>
    <scope>NUCLEOTIDE SEQUENCE [LARGE SCALE GENOMIC DNA]</scope>
    <source>
        <strain evidence="1">ST1C</strain>
    </source>
</reference>
<accession>A0A5J4WVE1</accession>
<gene>
    <name evidence="1" type="ORF">EZS28_005946</name>
</gene>
<comment type="caution">
    <text evidence="1">The sequence shown here is derived from an EMBL/GenBank/DDBJ whole genome shotgun (WGS) entry which is preliminary data.</text>
</comment>
<evidence type="ECO:0000313" key="1">
    <source>
        <dbReference type="EMBL" id="KAA6398526.1"/>
    </source>
</evidence>
<protein>
    <submittedName>
        <fullName evidence="1">Uncharacterized protein</fullName>
    </submittedName>
</protein>
<sequence length="429" mass="46730">MNVFDNAKTASRNTAPIVDTLMRNAVIVVRANASLSLRNATFVRRNVARIASNSVRNVVNQCAKDVFQKELNAQVVNQKFVKIVANRNAKHANRNGVKTARLTTLCVLGVRIKHAKAALVNAINVWITHVRSAFGSAKDATDQYAQDVHIKNIVMDVIAILALIVSNNVQHAKQDIVTTVQTLELNAANATSKLARNVTELFNVQDVIRIFVLIVAKNVRHANRKSAKNVQILKLNVLSATSWLAKAATKSARNANVNFVKYAFLKAVNAKDVTSQFVLIALSLNANHAHHYCALIMKFQKTNAIDAVSRYVIIVVLSVANVTNTFVTNAIITIVNVPNATNISVMIASRVALRVREKFAVNVQIQETNASHATSIHVNNALGNAANAAKHSVLSAFQMVQNVKVVITISVLIVALNAHLVKERCAMTA</sequence>
<organism evidence="1 2">
    <name type="scientific">Streblomastix strix</name>
    <dbReference type="NCBI Taxonomy" id="222440"/>
    <lineage>
        <taxon>Eukaryota</taxon>
        <taxon>Metamonada</taxon>
        <taxon>Preaxostyla</taxon>
        <taxon>Oxymonadida</taxon>
        <taxon>Streblomastigidae</taxon>
        <taxon>Streblomastix</taxon>
    </lineage>
</organism>
<dbReference type="AlphaFoldDB" id="A0A5J4WVE1"/>
<name>A0A5J4WVE1_9EUKA</name>
<dbReference type="Proteomes" id="UP000324800">
    <property type="component" value="Unassembled WGS sequence"/>
</dbReference>
<dbReference type="EMBL" id="SNRW01000937">
    <property type="protein sequence ID" value="KAA6398526.1"/>
    <property type="molecule type" value="Genomic_DNA"/>
</dbReference>